<reference evidence="2" key="1">
    <citation type="submission" date="2022-04" db="EMBL/GenBank/DDBJ databases">
        <title>Carnegiea gigantea Genome sequencing and assembly v2.</title>
        <authorList>
            <person name="Copetti D."/>
            <person name="Sanderson M.J."/>
            <person name="Burquez A."/>
            <person name="Wojciechowski M.F."/>
        </authorList>
    </citation>
    <scope>NUCLEOTIDE SEQUENCE</scope>
    <source>
        <strain evidence="2">SGP5-SGP5p</strain>
        <tissue evidence="2">Aerial part</tissue>
    </source>
</reference>
<dbReference type="Proteomes" id="UP001153076">
    <property type="component" value="Unassembled WGS sequence"/>
</dbReference>
<dbReference type="AlphaFoldDB" id="A0A9Q1GY64"/>
<organism evidence="2 3">
    <name type="scientific">Carnegiea gigantea</name>
    <dbReference type="NCBI Taxonomy" id="171969"/>
    <lineage>
        <taxon>Eukaryota</taxon>
        <taxon>Viridiplantae</taxon>
        <taxon>Streptophyta</taxon>
        <taxon>Embryophyta</taxon>
        <taxon>Tracheophyta</taxon>
        <taxon>Spermatophyta</taxon>
        <taxon>Magnoliopsida</taxon>
        <taxon>eudicotyledons</taxon>
        <taxon>Gunneridae</taxon>
        <taxon>Pentapetalae</taxon>
        <taxon>Caryophyllales</taxon>
        <taxon>Cactineae</taxon>
        <taxon>Cactaceae</taxon>
        <taxon>Cactoideae</taxon>
        <taxon>Echinocereeae</taxon>
        <taxon>Carnegiea</taxon>
    </lineage>
</organism>
<evidence type="ECO:0000256" key="1">
    <source>
        <dbReference type="SAM" id="MobiDB-lite"/>
    </source>
</evidence>
<proteinExistence type="predicted"/>
<evidence type="ECO:0000313" key="3">
    <source>
        <dbReference type="Proteomes" id="UP001153076"/>
    </source>
</evidence>
<protein>
    <submittedName>
        <fullName evidence="2">Uncharacterized protein</fullName>
    </submittedName>
</protein>
<gene>
    <name evidence="2" type="ORF">Cgig2_028218</name>
</gene>
<keyword evidence="3" id="KW-1185">Reference proteome</keyword>
<name>A0A9Q1GY64_9CARY</name>
<sequence>MSLQPLFGEFGGENQGFGARNSGQNTRNRACWCSICNLLKSSDHHLESTSFLTSRGKNPNSNVRSRPRLKQAILSTSSDLGTRFGGSFTLQMPIYLADQTLLCCHFRAFPPNPTQQALAQHLIASEDNCYALNKHGVVCGNFCSLSGDVISSPEDEIASNENENDREFVEDDPEDEGTCNQSVEDEEGNEEQDI</sequence>
<accession>A0A9Q1GY64</accession>
<dbReference type="EMBL" id="JAKOGI010001164">
    <property type="protein sequence ID" value="KAJ8427260.1"/>
    <property type="molecule type" value="Genomic_DNA"/>
</dbReference>
<evidence type="ECO:0000313" key="2">
    <source>
        <dbReference type="EMBL" id="KAJ8427260.1"/>
    </source>
</evidence>
<feature type="region of interest" description="Disordered" evidence="1">
    <location>
        <begin position="153"/>
        <end position="194"/>
    </location>
</feature>
<comment type="caution">
    <text evidence="2">The sequence shown here is derived from an EMBL/GenBank/DDBJ whole genome shotgun (WGS) entry which is preliminary data.</text>
</comment>